<proteinExistence type="predicted"/>
<dbReference type="InterPro" id="IPR013762">
    <property type="entry name" value="Integrase-like_cat_sf"/>
</dbReference>
<dbReference type="EMBL" id="CP001034">
    <property type="protein sequence ID" value="ACB84694.1"/>
    <property type="molecule type" value="Genomic_DNA"/>
</dbReference>
<organism evidence="3 4">
    <name type="scientific">Natranaerobius thermophilus (strain ATCC BAA-1301 / DSM 18059 / JW/NM-WN-LF)</name>
    <dbReference type="NCBI Taxonomy" id="457570"/>
    <lineage>
        <taxon>Bacteria</taxon>
        <taxon>Bacillati</taxon>
        <taxon>Bacillota</taxon>
        <taxon>Clostridia</taxon>
        <taxon>Natranaerobiales</taxon>
        <taxon>Natranaerobiaceae</taxon>
        <taxon>Natranaerobius</taxon>
    </lineage>
</organism>
<dbReference type="AlphaFoldDB" id="B2A1F4"/>
<dbReference type="InterPro" id="IPR002104">
    <property type="entry name" value="Integrase_catalytic"/>
</dbReference>
<evidence type="ECO:0000259" key="2">
    <source>
        <dbReference type="PROSITE" id="PS51898"/>
    </source>
</evidence>
<feature type="domain" description="Tyr recombinase" evidence="2">
    <location>
        <begin position="4"/>
        <end position="185"/>
    </location>
</feature>
<protein>
    <submittedName>
        <fullName evidence="3">Integrase family protein</fullName>
    </submittedName>
</protein>
<dbReference type="InterPro" id="IPR050090">
    <property type="entry name" value="Tyrosine_recombinase_XerCD"/>
</dbReference>
<dbReference type="GO" id="GO:0015074">
    <property type="term" value="P:DNA integration"/>
    <property type="evidence" value="ECO:0007669"/>
    <property type="project" value="InterPro"/>
</dbReference>
<keyword evidence="4" id="KW-1185">Reference proteome</keyword>
<dbReference type="Pfam" id="PF00589">
    <property type="entry name" value="Phage_integrase"/>
    <property type="match status" value="1"/>
</dbReference>
<dbReference type="KEGG" id="nth:Nther_1111"/>
<evidence type="ECO:0000313" key="3">
    <source>
        <dbReference type="EMBL" id="ACB84694.1"/>
    </source>
</evidence>
<dbReference type="Proteomes" id="UP000001683">
    <property type="component" value="Chromosome"/>
</dbReference>
<reference evidence="3 4" key="2">
    <citation type="journal article" date="2011" name="J. Bacteriol.">
        <title>Complete genome sequence of the anaerobic, halophilic alkalithermophile Natranaerobius thermophilus JW/NM-WN-LF.</title>
        <authorList>
            <person name="Zhao B."/>
            <person name="Mesbah N.M."/>
            <person name="Dalin E."/>
            <person name="Goodwin L."/>
            <person name="Nolan M."/>
            <person name="Pitluck S."/>
            <person name="Chertkov O."/>
            <person name="Brettin T.S."/>
            <person name="Han J."/>
            <person name="Larimer F.W."/>
            <person name="Land M.L."/>
            <person name="Hauser L."/>
            <person name="Kyrpides N."/>
            <person name="Wiegel J."/>
        </authorList>
    </citation>
    <scope>NUCLEOTIDE SEQUENCE [LARGE SCALE GENOMIC DNA]</scope>
    <source>
        <strain evidence="4">ATCC BAA-1301 / DSM 18059 / JW/NM-WN-LF</strain>
    </source>
</reference>
<dbReference type="GO" id="GO:0006310">
    <property type="term" value="P:DNA recombination"/>
    <property type="evidence" value="ECO:0007669"/>
    <property type="project" value="UniProtKB-KW"/>
</dbReference>
<dbReference type="RefSeq" id="WP_012447569.1">
    <property type="nucleotide sequence ID" value="NC_010718.1"/>
</dbReference>
<dbReference type="SUPFAM" id="SSF56349">
    <property type="entry name" value="DNA breaking-rejoining enzymes"/>
    <property type="match status" value="1"/>
</dbReference>
<dbReference type="PROSITE" id="PS51898">
    <property type="entry name" value="TYR_RECOMBINASE"/>
    <property type="match status" value="1"/>
</dbReference>
<dbReference type="Gene3D" id="1.10.443.10">
    <property type="entry name" value="Intergrase catalytic core"/>
    <property type="match status" value="1"/>
</dbReference>
<dbReference type="InParanoid" id="B2A1F4"/>
<keyword evidence="1" id="KW-0233">DNA recombination</keyword>
<accession>B2A1F4</accession>
<gene>
    <name evidence="3" type="ordered locus">Nther_1111</name>
</gene>
<dbReference type="PANTHER" id="PTHR30349:SF64">
    <property type="entry name" value="PROPHAGE INTEGRASE INTD-RELATED"/>
    <property type="match status" value="1"/>
</dbReference>
<sequence>MPQTVPVALNREEQNSLLRVPERNTVMGLRDLIIMNLILNYGLRLYELRSLRWDNLDLHANMIYIPKSKGSFGRKLQLRLADYKLLNTWKDTQNQYFSTSYVITTLSGNVISGSYIESILQRYSQKAGISKRLTPHILRHVFAVDSYKKTGDLDKVQELLGHRFRSTTEEYLKIVDTRVSPSKLKWLKI</sequence>
<dbReference type="InterPro" id="IPR011010">
    <property type="entry name" value="DNA_brk_join_enz"/>
</dbReference>
<dbReference type="CDD" id="cd00397">
    <property type="entry name" value="DNA_BRE_C"/>
    <property type="match status" value="1"/>
</dbReference>
<dbReference type="STRING" id="457570.Nther_1111"/>
<dbReference type="PANTHER" id="PTHR30349">
    <property type="entry name" value="PHAGE INTEGRASE-RELATED"/>
    <property type="match status" value="1"/>
</dbReference>
<dbReference type="OrthoDB" id="283809at2"/>
<dbReference type="eggNOG" id="COG4973">
    <property type="taxonomic scope" value="Bacteria"/>
</dbReference>
<dbReference type="GO" id="GO:0003677">
    <property type="term" value="F:DNA binding"/>
    <property type="evidence" value="ECO:0007669"/>
    <property type="project" value="InterPro"/>
</dbReference>
<reference evidence="3 4" key="1">
    <citation type="submission" date="2008-04" db="EMBL/GenBank/DDBJ databases">
        <title>Complete sequence of chromosome of Natranaerobius thermophilus JW/NM-WN-LF.</title>
        <authorList>
            <consortium name="US DOE Joint Genome Institute"/>
            <person name="Copeland A."/>
            <person name="Lucas S."/>
            <person name="Lapidus A."/>
            <person name="Glavina del Rio T."/>
            <person name="Dalin E."/>
            <person name="Tice H."/>
            <person name="Bruce D."/>
            <person name="Goodwin L."/>
            <person name="Pitluck S."/>
            <person name="Chertkov O."/>
            <person name="Brettin T."/>
            <person name="Detter J.C."/>
            <person name="Han C."/>
            <person name="Kuske C.R."/>
            <person name="Schmutz J."/>
            <person name="Larimer F."/>
            <person name="Land M."/>
            <person name="Hauser L."/>
            <person name="Kyrpides N."/>
            <person name="Lykidis A."/>
            <person name="Mesbah N.M."/>
            <person name="Wiegel J."/>
        </authorList>
    </citation>
    <scope>NUCLEOTIDE SEQUENCE [LARGE SCALE GENOMIC DNA]</scope>
    <source>
        <strain evidence="4">ATCC BAA-1301 / DSM 18059 / JW/NM-WN-LF</strain>
    </source>
</reference>
<evidence type="ECO:0000313" key="4">
    <source>
        <dbReference type="Proteomes" id="UP000001683"/>
    </source>
</evidence>
<name>B2A1F4_NATTJ</name>
<evidence type="ECO:0000256" key="1">
    <source>
        <dbReference type="ARBA" id="ARBA00023172"/>
    </source>
</evidence>
<dbReference type="HOGENOM" id="CLU_027562_39_2_9"/>